<name>A0ABN9TDI4_9DINO</name>
<proteinExistence type="predicted"/>
<sequence>MGWGGVDSEHRGRHLHQLGVAPRAARWLHAYIEERGPLLQQWGANHTAKEMARTLHEHSWFQVPGGDRVVASHTGGRQGCKLGSLVFNSAYTPALDMLRWRLRQDGVTLRIPQAPGAFWEPAPADDPRECEIVDAIFVDDEVVILLSESPRALARAINVLLEILIGTFSDFHLEIHCSKGKTEGLIALRGKRSVDVREKWRQADGSLAIPVPTSGPSLHVCEEYKHLGTWVSVYGMSSRSAAHRAQSAMAAYAPISRKVFGSPLMNDKYKVSFLRSLVLSRLTCNLHVCTLPIQTLRRLSGVYVGVLRWTAGEPRFSKAVALTDQEVREKLACGILASWSRTSRPPS</sequence>
<accession>A0ABN9TDI4</accession>
<gene>
    <name evidence="1" type="ORF">PCOR1329_LOCUS38041</name>
</gene>
<dbReference type="Proteomes" id="UP001189429">
    <property type="component" value="Unassembled WGS sequence"/>
</dbReference>
<protein>
    <recommendedName>
        <fullName evidence="3">Reverse transcriptase domain-containing protein</fullName>
    </recommendedName>
</protein>
<evidence type="ECO:0000313" key="2">
    <source>
        <dbReference type="Proteomes" id="UP001189429"/>
    </source>
</evidence>
<evidence type="ECO:0000313" key="1">
    <source>
        <dbReference type="EMBL" id="CAK0843813.1"/>
    </source>
</evidence>
<keyword evidence="2" id="KW-1185">Reference proteome</keyword>
<dbReference type="EMBL" id="CAUYUJ010014610">
    <property type="protein sequence ID" value="CAK0843813.1"/>
    <property type="molecule type" value="Genomic_DNA"/>
</dbReference>
<evidence type="ECO:0008006" key="3">
    <source>
        <dbReference type="Google" id="ProtNLM"/>
    </source>
</evidence>
<reference evidence="1" key="1">
    <citation type="submission" date="2023-10" db="EMBL/GenBank/DDBJ databases">
        <authorList>
            <person name="Chen Y."/>
            <person name="Shah S."/>
            <person name="Dougan E. K."/>
            <person name="Thang M."/>
            <person name="Chan C."/>
        </authorList>
    </citation>
    <scope>NUCLEOTIDE SEQUENCE [LARGE SCALE GENOMIC DNA]</scope>
</reference>
<comment type="caution">
    <text evidence="1">The sequence shown here is derived from an EMBL/GenBank/DDBJ whole genome shotgun (WGS) entry which is preliminary data.</text>
</comment>
<organism evidence="1 2">
    <name type="scientific">Prorocentrum cordatum</name>
    <dbReference type="NCBI Taxonomy" id="2364126"/>
    <lineage>
        <taxon>Eukaryota</taxon>
        <taxon>Sar</taxon>
        <taxon>Alveolata</taxon>
        <taxon>Dinophyceae</taxon>
        <taxon>Prorocentrales</taxon>
        <taxon>Prorocentraceae</taxon>
        <taxon>Prorocentrum</taxon>
    </lineage>
</organism>